<gene>
    <name evidence="5" type="ORF">PLOB_00002754</name>
</gene>
<evidence type="ECO:0000259" key="3">
    <source>
        <dbReference type="PROSITE" id="PS50022"/>
    </source>
</evidence>
<feature type="compositionally biased region" description="Basic and acidic residues" evidence="2">
    <location>
        <begin position="306"/>
        <end position="326"/>
    </location>
</feature>
<comment type="caution">
    <text evidence="1">Lacks conserved residue(s) required for the propagation of feature annotation.</text>
</comment>
<dbReference type="PROSITE" id="PS50092">
    <property type="entry name" value="TSP1"/>
    <property type="match status" value="3"/>
</dbReference>
<dbReference type="Gene3D" id="2.60.120.200">
    <property type="match status" value="2"/>
</dbReference>
<protein>
    <submittedName>
        <fullName evidence="5">Uncharacterized protein</fullName>
    </submittedName>
</protein>
<dbReference type="InterPro" id="IPR013320">
    <property type="entry name" value="ConA-like_dom_sf"/>
</dbReference>
<dbReference type="InterPro" id="IPR000421">
    <property type="entry name" value="FA58C"/>
</dbReference>
<feature type="domain" description="F5/8 type C" evidence="3">
    <location>
        <begin position="142"/>
        <end position="295"/>
    </location>
</feature>
<dbReference type="PROSITE" id="PS50022">
    <property type="entry name" value="FA58C_3"/>
    <property type="match status" value="3"/>
</dbReference>
<dbReference type="Proteomes" id="UP001159405">
    <property type="component" value="Unassembled WGS sequence"/>
</dbReference>
<dbReference type="EMBL" id="CALNXK010000011">
    <property type="protein sequence ID" value="CAH3043200.1"/>
    <property type="molecule type" value="Genomic_DNA"/>
</dbReference>
<dbReference type="SUPFAM" id="SSF82895">
    <property type="entry name" value="TSP-1 type 1 repeat"/>
    <property type="match status" value="3"/>
</dbReference>
<dbReference type="Pfam" id="PF19030">
    <property type="entry name" value="TSP1_ADAMTS"/>
    <property type="match status" value="1"/>
</dbReference>
<dbReference type="SMART" id="SM00209">
    <property type="entry name" value="TSP1"/>
    <property type="match status" value="3"/>
</dbReference>
<evidence type="ECO:0000313" key="5">
    <source>
        <dbReference type="EMBL" id="CAH3043200.1"/>
    </source>
</evidence>
<dbReference type="SMART" id="SM00231">
    <property type="entry name" value="FA58C"/>
    <property type="match status" value="3"/>
</dbReference>
<organism evidence="5 6">
    <name type="scientific">Porites lobata</name>
    <dbReference type="NCBI Taxonomy" id="104759"/>
    <lineage>
        <taxon>Eukaryota</taxon>
        <taxon>Metazoa</taxon>
        <taxon>Cnidaria</taxon>
        <taxon>Anthozoa</taxon>
        <taxon>Hexacorallia</taxon>
        <taxon>Scleractinia</taxon>
        <taxon>Fungiina</taxon>
        <taxon>Poritidae</taxon>
        <taxon>Porites</taxon>
    </lineage>
</organism>
<evidence type="ECO:0000256" key="2">
    <source>
        <dbReference type="SAM" id="MobiDB-lite"/>
    </source>
</evidence>
<dbReference type="InterPro" id="IPR036383">
    <property type="entry name" value="TSP1_rpt_sf"/>
</dbReference>
<dbReference type="Gene3D" id="2.20.100.10">
    <property type="entry name" value="Thrombospondin type-1 (TSP1) repeat"/>
    <property type="match status" value="3"/>
</dbReference>
<dbReference type="Gene3D" id="2.60.120.260">
    <property type="entry name" value="Galactose-binding domain-like"/>
    <property type="match status" value="3"/>
</dbReference>
<dbReference type="PROSITE" id="PS01285">
    <property type="entry name" value="FA58C_1"/>
    <property type="match status" value="3"/>
</dbReference>
<comment type="caution">
    <text evidence="5">The sequence shown here is derived from an EMBL/GenBank/DDBJ whole genome shotgun (WGS) entry which is preliminary data.</text>
</comment>
<feature type="non-terminal residue" evidence="5">
    <location>
        <position position="1"/>
    </location>
</feature>
<dbReference type="InterPro" id="IPR000884">
    <property type="entry name" value="TSP1_rpt"/>
</dbReference>
<feature type="domain" description="F5/8 type C" evidence="3">
    <location>
        <begin position="803"/>
        <end position="956"/>
    </location>
</feature>
<dbReference type="CDD" id="cd00057">
    <property type="entry name" value="FA58C"/>
    <property type="match status" value="3"/>
</dbReference>
<sequence>LTPLFGYLESRTQYEVYVFTGNKFGAGTDARVFITLFGEKGHSKEIELESKDHNDFEKGQSDKFDIETKDLGKLTAINIRHDNSWFGSAWYLEKVRIKAKDGCMYEFPNNKWLASNVGDKRITRMLHGRSNCHNVDTPPKGCQDSLGVSTGLIKDSQLTASSSYDEHHQPFHARLNKTVKGSRGGWCSAFADETEFLEVNLGNKTALSGIATQGQAMFDNWVTKYAMSYSLNGKHWLMVGDKRKNVGSPRNFTGNKDRDSVVIHWFPEVTAQYVRVLPLEWSGLTNCMRIELFGCRKGNKDASASEENKVKEEKENKNDKKQESSILKDEDKIKGKLSEEDLNIMSTIEKAVVYLRFENIFKDNIIVDESQQHNDARIVNFARTALFSEKCGNGVDLNGGDILLNGPSFTNKPRLAITIAAWIKLFSTEGPNSIFDTIGGINSTHDNGQYHLEIDNGSVRWFHRNERGDVIFNVTSEEIVPSHVWTHVACTYDATLGQADIYVNAKFILRGDGSGGLSQDWQEKAGIGEHKGERLLDGQIDEFYMSNEALSQEEIKKLMQRCEFEKECFTPLGMEDMKIKDGQITASSTYHLHKPFYGRLNLVSFYDDPQRTAWCADEDDKEPYLTVDLREEKTISGVALQGASLADNFVTSFKLCHSQDGRKFHCVSENFTGEALQGSDDKDSVKIHWLERFFDGRYVRLYPQSWYGDHICMRVEIYGCIPGLLSDTVETNVPLSSFEHGPVISPFTAWNNFGDCSVSCGKGTKKRVVKCQPKGNERNQNCPPGTETYTERIPCTKPSCPECFSPMGMSNGTIMDHEISGSSTIDKAHPAFYARVITARNELVSTRGSWCAKLADKEQFLEVDLKKPRKVTGIGTQGQVTDDRWVSRYTITYSANGLKWTNYTEENKQKIFVGNDDSKTIAVRHLKHPITARYLRIHPLAWYGVHICMRAELYGCDHLGQSFKPVKVTENDESSFKVSEESISTKNDRKGSETASKSPPVITASNKSEKPGAAALNEVHKPDSKTIQTTTAINTTSHDADIQTSNVTMQPISKGHAIIHNDKGQTVYVPYQIQNHALRLHPNLPPSETNVIRKPSANLIKQLGSDLHGTKASNIHVSFQWGAFGKCSSTCGEGVQKRYRKCNEQECTAPGIQTQVIPCVSSSCPVEALEWSPYTPCSVTCGVGKRTRSRTCDGVSCPKSGRELETVSCIRPGCPVLYLGFEKWEDQIVLDESDKGNNAFLSNGAFIAPHRGACGHFASLGKRGDIILEDTTFRGKPRTAITVASWVNLPGTTRGSHSVFSTARVMRIGQVMGGYHFEIDDGKVRWFHRNRFQTPVFSVLTDDIIKPDVWTHLIGSYNGTTQQAKVYVNNALQSVSRGFGPLDDFWGYKACVGSFDLGGRYLGGFVDDFYIFNYEVQPNQINDLLRIRCPKKT</sequence>
<dbReference type="SUPFAM" id="SSF49723">
    <property type="entry name" value="Lipase/lipooxygenase domain (PLAT/LH2 domain)"/>
    <property type="match status" value="1"/>
</dbReference>
<dbReference type="InterPro" id="IPR036392">
    <property type="entry name" value="PLAT/LH2_dom_sf"/>
</dbReference>
<dbReference type="Pfam" id="PF00090">
    <property type="entry name" value="TSP_1"/>
    <property type="match status" value="2"/>
</dbReference>
<dbReference type="PROSITE" id="PS01286">
    <property type="entry name" value="FA58C_2"/>
    <property type="match status" value="3"/>
</dbReference>
<dbReference type="PROSITE" id="PS50095">
    <property type="entry name" value="PLAT"/>
    <property type="match status" value="1"/>
</dbReference>
<evidence type="ECO:0000313" key="6">
    <source>
        <dbReference type="Proteomes" id="UP001159405"/>
    </source>
</evidence>
<feature type="compositionally biased region" description="Basic and acidic residues" evidence="2">
    <location>
        <begin position="970"/>
        <end position="980"/>
    </location>
</feature>
<dbReference type="PANTHER" id="PTHR24543">
    <property type="entry name" value="MULTICOPPER OXIDASE-RELATED"/>
    <property type="match status" value="1"/>
</dbReference>
<evidence type="ECO:0000256" key="1">
    <source>
        <dbReference type="PROSITE-ProRule" id="PRU00152"/>
    </source>
</evidence>
<dbReference type="Gene3D" id="2.40.180.10">
    <property type="entry name" value="Catalase core domain"/>
    <property type="match status" value="1"/>
</dbReference>
<dbReference type="PANTHER" id="PTHR24543:SF325">
    <property type="entry name" value="F5_8 TYPE C DOMAIN-CONTAINING PROTEIN"/>
    <property type="match status" value="1"/>
</dbReference>
<keyword evidence="6" id="KW-1185">Reference proteome</keyword>
<dbReference type="SUPFAM" id="SSF49899">
    <property type="entry name" value="Concanavalin A-like lectins/glucanases"/>
    <property type="match status" value="2"/>
</dbReference>
<dbReference type="Pfam" id="PF00754">
    <property type="entry name" value="F5_F8_type_C"/>
    <property type="match status" value="3"/>
</dbReference>
<dbReference type="Pfam" id="PF13385">
    <property type="entry name" value="Laminin_G_3"/>
    <property type="match status" value="2"/>
</dbReference>
<feature type="region of interest" description="Disordered" evidence="2">
    <location>
        <begin position="970"/>
        <end position="1011"/>
    </location>
</feature>
<dbReference type="SUPFAM" id="SSF49785">
    <property type="entry name" value="Galactose-binding domain-like"/>
    <property type="match status" value="3"/>
</dbReference>
<name>A0ABN8N784_9CNID</name>
<evidence type="ECO:0000259" key="4">
    <source>
        <dbReference type="PROSITE" id="PS50095"/>
    </source>
</evidence>
<dbReference type="CDD" id="cd01756">
    <property type="entry name" value="PLAT_repeat"/>
    <property type="match status" value="1"/>
</dbReference>
<reference evidence="5 6" key="1">
    <citation type="submission" date="2022-05" db="EMBL/GenBank/DDBJ databases">
        <authorList>
            <consortium name="Genoscope - CEA"/>
            <person name="William W."/>
        </authorList>
    </citation>
    <scope>NUCLEOTIDE SEQUENCE [LARGE SCALE GENOMIC DNA]</scope>
</reference>
<proteinExistence type="predicted"/>
<feature type="domain" description="F5/8 type C" evidence="3">
    <location>
        <begin position="568"/>
        <end position="720"/>
    </location>
</feature>
<dbReference type="Pfam" id="PF01477">
    <property type="entry name" value="PLAT"/>
    <property type="match status" value="1"/>
</dbReference>
<feature type="domain" description="PLAT" evidence="4">
    <location>
        <begin position="12"/>
        <end position="127"/>
    </location>
</feature>
<dbReference type="SMART" id="SM00308">
    <property type="entry name" value="LH2"/>
    <property type="match status" value="1"/>
</dbReference>
<dbReference type="InterPro" id="IPR008979">
    <property type="entry name" value="Galactose-bd-like_sf"/>
</dbReference>
<dbReference type="InterPro" id="IPR001024">
    <property type="entry name" value="PLAT/LH2_dom"/>
</dbReference>
<accession>A0ABN8N784</accession>
<feature type="region of interest" description="Disordered" evidence="2">
    <location>
        <begin position="303"/>
        <end position="326"/>
    </location>
</feature>